<keyword evidence="2" id="KW-0645">Protease</keyword>
<dbReference type="EMBL" id="JBHUDX010000005">
    <property type="protein sequence ID" value="MFD1657190.1"/>
    <property type="molecule type" value="Genomic_DNA"/>
</dbReference>
<dbReference type="Proteomes" id="UP001597261">
    <property type="component" value="Unassembled WGS sequence"/>
</dbReference>
<gene>
    <name evidence="7" type="ORF">ACFSL4_02815</name>
</gene>
<keyword evidence="8" id="KW-1185">Reference proteome</keyword>
<reference evidence="8" key="1">
    <citation type="journal article" date="2019" name="Int. J. Syst. Evol. Microbiol.">
        <title>The Global Catalogue of Microorganisms (GCM) 10K type strain sequencing project: providing services to taxonomists for standard genome sequencing and annotation.</title>
        <authorList>
            <consortium name="The Broad Institute Genomics Platform"/>
            <consortium name="The Broad Institute Genome Sequencing Center for Infectious Disease"/>
            <person name="Wu L."/>
            <person name="Ma J."/>
        </authorList>
    </citation>
    <scope>NUCLEOTIDE SEQUENCE [LARGE SCALE GENOMIC DNA]</scope>
    <source>
        <strain evidence="8">CGMCC 1.12470</strain>
    </source>
</reference>
<dbReference type="PROSITE" id="PS51935">
    <property type="entry name" value="NLPC_P60"/>
    <property type="match status" value="1"/>
</dbReference>
<dbReference type="PANTHER" id="PTHR47359">
    <property type="entry name" value="PEPTIDOGLYCAN DL-ENDOPEPTIDASE CWLO"/>
    <property type="match status" value="1"/>
</dbReference>
<dbReference type="Gene3D" id="3.90.1720.10">
    <property type="entry name" value="endopeptidase domain like (from Nostoc punctiforme)"/>
    <property type="match status" value="1"/>
</dbReference>
<keyword evidence="3" id="KW-0378">Hydrolase</keyword>
<evidence type="ECO:0000256" key="1">
    <source>
        <dbReference type="ARBA" id="ARBA00007074"/>
    </source>
</evidence>
<feature type="compositionally biased region" description="Low complexity" evidence="5">
    <location>
        <begin position="162"/>
        <end position="181"/>
    </location>
</feature>
<dbReference type="InterPro" id="IPR000064">
    <property type="entry name" value="NLP_P60_dom"/>
</dbReference>
<comment type="similarity">
    <text evidence="1">Belongs to the peptidase C40 family.</text>
</comment>
<feature type="region of interest" description="Disordered" evidence="5">
    <location>
        <begin position="154"/>
        <end position="191"/>
    </location>
</feature>
<protein>
    <submittedName>
        <fullName evidence="7">C40 family peptidase</fullName>
    </submittedName>
</protein>
<evidence type="ECO:0000259" key="6">
    <source>
        <dbReference type="PROSITE" id="PS51935"/>
    </source>
</evidence>
<evidence type="ECO:0000256" key="3">
    <source>
        <dbReference type="ARBA" id="ARBA00022801"/>
    </source>
</evidence>
<accession>A0ABW4IM17</accession>
<dbReference type="SUPFAM" id="SSF54001">
    <property type="entry name" value="Cysteine proteinases"/>
    <property type="match status" value="1"/>
</dbReference>
<feature type="region of interest" description="Disordered" evidence="5">
    <location>
        <begin position="80"/>
        <end position="136"/>
    </location>
</feature>
<name>A0ABW4IM17_9ACTN</name>
<dbReference type="PANTHER" id="PTHR47359:SF3">
    <property type="entry name" value="NLP_P60 DOMAIN-CONTAINING PROTEIN-RELATED"/>
    <property type="match status" value="1"/>
</dbReference>
<keyword evidence="4" id="KW-0788">Thiol protease</keyword>
<dbReference type="Pfam" id="PF00877">
    <property type="entry name" value="NLPC_P60"/>
    <property type="match status" value="1"/>
</dbReference>
<proteinExistence type="inferred from homology"/>
<evidence type="ECO:0000256" key="5">
    <source>
        <dbReference type="SAM" id="MobiDB-lite"/>
    </source>
</evidence>
<comment type="caution">
    <text evidence="7">The sequence shown here is derived from an EMBL/GenBank/DDBJ whole genome shotgun (WGS) entry which is preliminary data.</text>
</comment>
<dbReference type="InterPro" id="IPR051794">
    <property type="entry name" value="PG_Endopeptidase_C40"/>
</dbReference>
<dbReference type="RefSeq" id="WP_381077934.1">
    <property type="nucleotide sequence ID" value="NZ_JBHUDX010000005.1"/>
</dbReference>
<evidence type="ECO:0000313" key="8">
    <source>
        <dbReference type="Proteomes" id="UP001597261"/>
    </source>
</evidence>
<feature type="region of interest" description="Disordered" evidence="5">
    <location>
        <begin position="1"/>
        <end position="66"/>
    </location>
</feature>
<evidence type="ECO:0000313" key="7">
    <source>
        <dbReference type="EMBL" id="MFD1657190.1"/>
    </source>
</evidence>
<feature type="domain" description="NlpC/P60" evidence="6">
    <location>
        <begin position="374"/>
        <end position="495"/>
    </location>
</feature>
<organism evidence="7 8">
    <name type="scientific">Streptomyces caeni</name>
    <dbReference type="NCBI Taxonomy" id="2307231"/>
    <lineage>
        <taxon>Bacteria</taxon>
        <taxon>Bacillati</taxon>
        <taxon>Actinomycetota</taxon>
        <taxon>Actinomycetes</taxon>
        <taxon>Kitasatosporales</taxon>
        <taxon>Streptomycetaceae</taxon>
        <taxon>Streptomyces</taxon>
    </lineage>
</organism>
<dbReference type="InterPro" id="IPR038765">
    <property type="entry name" value="Papain-like_cys_pep_sf"/>
</dbReference>
<evidence type="ECO:0000256" key="4">
    <source>
        <dbReference type="ARBA" id="ARBA00022807"/>
    </source>
</evidence>
<evidence type="ECO:0000256" key="2">
    <source>
        <dbReference type="ARBA" id="ARBA00022670"/>
    </source>
</evidence>
<sequence length="495" mass="49782">MAPEQTPHSDGPSRAEVRRRIHSLYDQAETATGNYNATRAMTTGTRGRGGAARSGGRRSPDPTLDSVARQWFDAARSTLGPTVPALLPSDRMPDRPAVARPTSPAKRPGGDVSGRELEAAGRPVRELTSGPTAGAAAAPRAELIALLLAALPAAASERQPETPKALPAPAAAPTAAARTSPVRTSKEQSQRKLFAAREVLARGTARRGTPLAAIEARQAAWLPQSPTPSATEPMGMPGTGHPTTVAAPSAADAYAGGDGVPRTEAFTVAGSPVDTGSFTVAGSPVDTGSFTVTGSPVDTGSFTVTGSPVDTGSFTVTGSPVDTGSFAITGSLPGTASPTGTASLTGARAFTGTAPFAGSDPLAGTGGIPAPAYDTKAAKALAFARAQIGRPCVWGASGPESYDASGLTQAAWRAAGVSLPRAARDQAAAGTAVPLTALQPGDLVFFQDNADHAGHVGLCVGNGMMIHAPGPGAFIREEPVFHTGTPPVHGAVRPV</sequence>
<feature type="compositionally biased region" description="Basic and acidic residues" evidence="5">
    <location>
        <begin position="113"/>
        <end position="125"/>
    </location>
</feature>